<dbReference type="GO" id="GO:0005634">
    <property type="term" value="C:nucleus"/>
    <property type="evidence" value="ECO:0007669"/>
    <property type="project" value="UniProtKB-SubCell"/>
</dbReference>
<evidence type="ECO:0000313" key="9">
    <source>
        <dbReference type="Proteomes" id="UP001372338"/>
    </source>
</evidence>
<evidence type="ECO:0000256" key="5">
    <source>
        <dbReference type="ARBA" id="ARBA00023242"/>
    </source>
</evidence>
<dbReference type="GO" id="GO:0046982">
    <property type="term" value="F:protein heterodimerization activity"/>
    <property type="evidence" value="ECO:0007669"/>
    <property type="project" value="UniProtKB-ARBA"/>
</dbReference>
<evidence type="ECO:0000256" key="4">
    <source>
        <dbReference type="ARBA" id="ARBA00023163"/>
    </source>
</evidence>
<dbReference type="PROSITE" id="PS50217">
    <property type="entry name" value="BZIP"/>
    <property type="match status" value="1"/>
</dbReference>
<dbReference type="CDD" id="cd14702">
    <property type="entry name" value="bZIP_plant_GBF1"/>
    <property type="match status" value="1"/>
</dbReference>
<dbReference type="GO" id="GO:0045893">
    <property type="term" value="P:positive regulation of DNA-templated transcription"/>
    <property type="evidence" value="ECO:0007669"/>
    <property type="project" value="TreeGrafter"/>
</dbReference>
<keyword evidence="3" id="KW-0238">DNA-binding</keyword>
<evidence type="ECO:0000256" key="3">
    <source>
        <dbReference type="ARBA" id="ARBA00023125"/>
    </source>
</evidence>
<dbReference type="InterPro" id="IPR004827">
    <property type="entry name" value="bZIP"/>
</dbReference>
<keyword evidence="5" id="KW-0539">Nucleus</keyword>
<accession>A0AAN9HLQ4</accession>
<keyword evidence="4" id="KW-0804">Transcription</keyword>
<comment type="subcellular location">
    <subcellularLocation>
        <location evidence="1">Nucleus</location>
    </subcellularLocation>
</comment>
<dbReference type="GO" id="GO:0000976">
    <property type="term" value="F:transcription cis-regulatory region binding"/>
    <property type="evidence" value="ECO:0007669"/>
    <property type="project" value="TreeGrafter"/>
</dbReference>
<protein>
    <recommendedName>
        <fullName evidence="7">BZIP domain-containing protein</fullName>
    </recommendedName>
</protein>
<feature type="domain" description="BZIP" evidence="7">
    <location>
        <begin position="23"/>
        <end position="69"/>
    </location>
</feature>
<evidence type="ECO:0000256" key="2">
    <source>
        <dbReference type="ARBA" id="ARBA00023015"/>
    </source>
</evidence>
<feature type="region of interest" description="Disordered" evidence="6">
    <location>
        <begin position="25"/>
        <end position="48"/>
    </location>
</feature>
<dbReference type="InterPro" id="IPR045314">
    <property type="entry name" value="bZIP_plant_GBF1"/>
</dbReference>
<evidence type="ECO:0000259" key="7">
    <source>
        <dbReference type="PROSITE" id="PS50217"/>
    </source>
</evidence>
<dbReference type="SUPFAM" id="SSF57959">
    <property type="entry name" value="Leucine zipper domain"/>
    <property type="match status" value="1"/>
</dbReference>
<evidence type="ECO:0000256" key="1">
    <source>
        <dbReference type="ARBA" id="ARBA00004123"/>
    </source>
</evidence>
<dbReference type="PROSITE" id="PS00036">
    <property type="entry name" value="BZIP_BASIC"/>
    <property type="match status" value="1"/>
</dbReference>
<dbReference type="PANTHER" id="PTHR45764:SF34">
    <property type="entry name" value="BZIP TRANSCRIPTION FACTOR 53"/>
    <property type="match status" value="1"/>
</dbReference>
<comment type="caution">
    <text evidence="8">The sequence shown here is derived from an EMBL/GenBank/DDBJ whole genome shotgun (WGS) entry which is preliminary data.</text>
</comment>
<dbReference type="Gene3D" id="1.20.5.170">
    <property type="match status" value="1"/>
</dbReference>
<dbReference type="Proteomes" id="UP001372338">
    <property type="component" value="Unassembled WGS sequence"/>
</dbReference>
<dbReference type="FunFam" id="1.20.5.170:FF:000020">
    <property type="entry name" value="BZIP transcription factor"/>
    <property type="match status" value="1"/>
</dbReference>
<dbReference type="EMBL" id="JAYWIO010000008">
    <property type="protein sequence ID" value="KAK7243810.1"/>
    <property type="molecule type" value="Genomic_DNA"/>
</dbReference>
<name>A0AAN9HLQ4_CROPI</name>
<dbReference type="AlphaFoldDB" id="A0AAN9HLQ4"/>
<dbReference type="Pfam" id="PF00170">
    <property type="entry name" value="bZIP_1"/>
    <property type="match status" value="1"/>
</dbReference>
<sequence length="132" mass="15163">MATILRNPNSSRSEGGDPNIVIDERKRKRRLSNRESARRSRMRKQKQLEDLTNEINTLQTTNKNIIETITIKEEACVKTEAENRILRAQTMELTERLQFMSSILENSKEEICGRNCSCDAVVVAILDTDLKP</sequence>
<proteinExistence type="predicted"/>
<evidence type="ECO:0000256" key="6">
    <source>
        <dbReference type="SAM" id="MobiDB-lite"/>
    </source>
</evidence>
<evidence type="ECO:0000313" key="8">
    <source>
        <dbReference type="EMBL" id="KAK7243810.1"/>
    </source>
</evidence>
<keyword evidence="9" id="KW-1185">Reference proteome</keyword>
<dbReference type="InterPro" id="IPR046347">
    <property type="entry name" value="bZIP_sf"/>
</dbReference>
<dbReference type="PANTHER" id="PTHR45764">
    <property type="entry name" value="BZIP TRANSCRIPTION FACTOR 44"/>
    <property type="match status" value="1"/>
</dbReference>
<organism evidence="8 9">
    <name type="scientific">Crotalaria pallida</name>
    <name type="common">Smooth rattlebox</name>
    <name type="synonym">Crotalaria striata</name>
    <dbReference type="NCBI Taxonomy" id="3830"/>
    <lineage>
        <taxon>Eukaryota</taxon>
        <taxon>Viridiplantae</taxon>
        <taxon>Streptophyta</taxon>
        <taxon>Embryophyta</taxon>
        <taxon>Tracheophyta</taxon>
        <taxon>Spermatophyta</taxon>
        <taxon>Magnoliopsida</taxon>
        <taxon>eudicotyledons</taxon>
        <taxon>Gunneridae</taxon>
        <taxon>Pentapetalae</taxon>
        <taxon>rosids</taxon>
        <taxon>fabids</taxon>
        <taxon>Fabales</taxon>
        <taxon>Fabaceae</taxon>
        <taxon>Papilionoideae</taxon>
        <taxon>50 kb inversion clade</taxon>
        <taxon>genistoids sensu lato</taxon>
        <taxon>core genistoids</taxon>
        <taxon>Crotalarieae</taxon>
        <taxon>Crotalaria</taxon>
    </lineage>
</organism>
<reference evidence="8 9" key="1">
    <citation type="submission" date="2024-01" db="EMBL/GenBank/DDBJ databases">
        <title>The genomes of 5 underutilized Papilionoideae crops provide insights into root nodulation and disease resistanc.</title>
        <authorList>
            <person name="Yuan L."/>
        </authorList>
    </citation>
    <scope>NUCLEOTIDE SEQUENCE [LARGE SCALE GENOMIC DNA]</scope>
    <source>
        <strain evidence="8">ZHUSHIDOU_FW_LH</strain>
        <tissue evidence="8">Leaf</tissue>
    </source>
</reference>
<dbReference type="GO" id="GO:0003700">
    <property type="term" value="F:DNA-binding transcription factor activity"/>
    <property type="evidence" value="ECO:0007669"/>
    <property type="project" value="InterPro"/>
</dbReference>
<keyword evidence="2" id="KW-0805">Transcription regulation</keyword>
<gene>
    <name evidence="8" type="ORF">RIF29_38622</name>
</gene>
<dbReference type="SMART" id="SM00338">
    <property type="entry name" value="BRLZ"/>
    <property type="match status" value="1"/>
</dbReference>